<dbReference type="RefSeq" id="WP_123202209.1">
    <property type="nucleotide sequence ID" value="NZ_RJMB01000016.1"/>
</dbReference>
<dbReference type="Proteomes" id="UP000269198">
    <property type="component" value="Unassembled WGS sequence"/>
</dbReference>
<keyword evidence="1" id="KW-1133">Transmembrane helix</keyword>
<keyword evidence="1" id="KW-0812">Transmembrane</keyword>
<evidence type="ECO:0000256" key="1">
    <source>
        <dbReference type="SAM" id="Phobius"/>
    </source>
</evidence>
<organism evidence="2 3">
    <name type="scientific">Halostreptopolyspora alba</name>
    <dbReference type="NCBI Taxonomy" id="2487137"/>
    <lineage>
        <taxon>Bacteria</taxon>
        <taxon>Bacillati</taxon>
        <taxon>Actinomycetota</taxon>
        <taxon>Actinomycetes</taxon>
        <taxon>Streptosporangiales</taxon>
        <taxon>Nocardiopsidaceae</taxon>
        <taxon>Halostreptopolyspora</taxon>
    </lineage>
</organism>
<accession>A0A3N0E6L5</accession>
<feature type="transmembrane region" description="Helical" evidence="1">
    <location>
        <begin position="75"/>
        <end position="100"/>
    </location>
</feature>
<feature type="transmembrane region" description="Helical" evidence="1">
    <location>
        <begin position="41"/>
        <end position="63"/>
    </location>
</feature>
<name>A0A3N0E6L5_9ACTN</name>
<reference evidence="2 3" key="1">
    <citation type="submission" date="2018-11" db="EMBL/GenBank/DDBJ databases">
        <title>The genome draft of YIM 96095.</title>
        <authorList>
            <person name="Tang S.-K."/>
            <person name="Chunyu W.-X."/>
            <person name="Feng Y.-Z."/>
        </authorList>
    </citation>
    <scope>NUCLEOTIDE SEQUENCE [LARGE SCALE GENOMIC DNA]</scope>
    <source>
        <strain evidence="2 3">YIM 96095</strain>
    </source>
</reference>
<dbReference type="AlphaFoldDB" id="A0A3N0E6L5"/>
<protein>
    <submittedName>
        <fullName evidence="2">Uncharacterized protein</fullName>
    </submittedName>
</protein>
<feature type="transmembrane region" description="Helical" evidence="1">
    <location>
        <begin position="112"/>
        <end position="132"/>
    </location>
</feature>
<evidence type="ECO:0000313" key="3">
    <source>
        <dbReference type="Proteomes" id="UP000269198"/>
    </source>
</evidence>
<evidence type="ECO:0000313" key="2">
    <source>
        <dbReference type="EMBL" id="RNL83502.1"/>
    </source>
</evidence>
<dbReference type="EMBL" id="RJMB01000016">
    <property type="protein sequence ID" value="RNL83502.1"/>
    <property type="molecule type" value="Genomic_DNA"/>
</dbReference>
<gene>
    <name evidence="2" type="ORF">EFW17_16010</name>
</gene>
<keyword evidence="1" id="KW-0472">Membrane</keyword>
<sequence>MKYAGVVVGAIAVLLGLGLLVIVGGSVLAQSGTYPTDVDEGFGTMLAVEAYMGLSRVVGGFIAGLMARGTRSAPWVIGAGAAAALLAAVVGVLIGISANSAESGPAATAGDLVVFVLWPLEGALGGWLAWLIPRRSK</sequence>
<proteinExistence type="predicted"/>
<keyword evidence="3" id="KW-1185">Reference proteome</keyword>
<comment type="caution">
    <text evidence="2">The sequence shown here is derived from an EMBL/GenBank/DDBJ whole genome shotgun (WGS) entry which is preliminary data.</text>
</comment>